<dbReference type="Proteomes" id="UP000266643">
    <property type="component" value="Unassembled WGS sequence"/>
</dbReference>
<gene>
    <name evidence="2" type="ORF">DYB26_009492</name>
    <name evidence="3" type="ORF">DYB28_011244</name>
    <name evidence="1" type="ORF">DYB30_006411</name>
</gene>
<evidence type="ECO:0000313" key="4">
    <source>
        <dbReference type="Proteomes" id="UP000266643"/>
    </source>
</evidence>
<name>A0A397DZP8_APHAT</name>
<reference evidence="4 6" key="2">
    <citation type="submission" date="2018-08" db="EMBL/GenBank/DDBJ databases">
        <title>Aphanomyces genome sequencing and annotation.</title>
        <authorList>
            <person name="Minardi D."/>
            <person name="Oidtmann B."/>
            <person name="Van Der Giezen M."/>
            <person name="Studholme D.J."/>
        </authorList>
    </citation>
    <scope>NUCLEOTIDE SEQUENCE [LARGE SCALE GENOMIC DNA]</scope>
    <source>
        <strain evidence="1 4">D2</strain>
        <strain evidence="2 6">FDL457</strain>
    </source>
</reference>
<proteinExistence type="predicted"/>
<dbReference type="EMBL" id="QUTD01003816">
    <property type="protein sequence ID" value="RHY71204.1"/>
    <property type="molecule type" value="Genomic_DNA"/>
</dbReference>
<accession>A0A397DZP8</accession>
<protein>
    <submittedName>
        <fullName evidence="1">Uncharacterized protein</fullName>
    </submittedName>
</protein>
<organism evidence="1 4">
    <name type="scientific">Aphanomyces astaci</name>
    <name type="common">Crayfish plague agent</name>
    <dbReference type="NCBI Taxonomy" id="112090"/>
    <lineage>
        <taxon>Eukaryota</taxon>
        <taxon>Sar</taxon>
        <taxon>Stramenopiles</taxon>
        <taxon>Oomycota</taxon>
        <taxon>Saprolegniomycetes</taxon>
        <taxon>Saprolegniales</taxon>
        <taxon>Verrucalvaceae</taxon>
        <taxon>Aphanomyces</taxon>
    </lineage>
</organism>
<comment type="caution">
    <text evidence="1">The sequence shown here is derived from an EMBL/GenBank/DDBJ whole genome shotgun (WGS) entry which is preliminary data.</text>
</comment>
<evidence type="ECO:0000313" key="6">
    <source>
        <dbReference type="Proteomes" id="UP000286510"/>
    </source>
</evidence>
<dbReference type="EMBL" id="QUTF01015289">
    <property type="protein sequence ID" value="RHZ09876.1"/>
    <property type="molecule type" value="Genomic_DNA"/>
</dbReference>
<dbReference type="InterPro" id="IPR032675">
    <property type="entry name" value="LRR_dom_sf"/>
</dbReference>
<evidence type="ECO:0000313" key="3">
    <source>
        <dbReference type="EMBL" id="RLO03179.1"/>
    </source>
</evidence>
<evidence type="ECO:0000313" key="2">
    <source>
        <dbReference type="EMBL" id="RHZ09876.1"/>
    </source>
</evidence>
<dbReference type="EMBL" id="QUTI01031660">
    <property type="protein sequence ID" value="RLO03179.1"/>
    <property type="molecule type" value="Genomic_DNA"/>
</dbReference>
<dbReference type="Gene3D" id="3.80.10.10">
    <property type="entry name" value="Ribonuclease Inhibitor"/>
    <property type="match status" value="1"/>
</dbReference>
<dbReference type="Proteomes" id="UP000275652">
    <property type="component" value="Unassembled WGS sequence"/>
</dbReference>
<evidence type="ECO:0000313" key="5">
    <source>
        <dbReference type="Proteomes" id="UP000275652"/>
    </source>
</evidence>
<dbReference type="Proteomes" id="UP000286510">
    <property type="component" value="Unassembled WGS sequence"/>
</dbReference>
<evidence type="ECO:0000313" key="1">
    <source>
        <dbReference type="EMBL" id="RHY71204.1"/>
    </source>
</evidence>
<reference evidence="3 5" key="1">
    <citation type="journal article" date="2018" name="J. Invertebr. Pathol.">
        <title>New genotyping method for the causative agent of crayfish plague (Aphanomyces astaci) based on whole genome data.</title>
        <authorList>
            <person name="Minardi D."/>
            <person name="Studholme D.J."/>
            <person name="van der Giezen M."/>
            <person name="Pretto T."/>
            <person name="Oidtmann B."/>
        </authorList>
    </citation>
    <scope>NUCLEOTIDE SEQUENCE [LARGE SCALE GENOMIC DNA]</scope>
    <source>
        <strain evidence="3 5">KB13</strain>
    </source>
</reference>
<dbReference type="SUPFAM" id="SSF52058">
    <property type="entry name" value="L domain-like"/>
    <property type="match status" value="1"/>
</dbReference>
<dbReference type="AlphaFoldDB" id="A0A397DZP8"/>
<sequence>MANFEADYNDLTEVPLELVSLASLRTISLMYNGTAGSLQSLSPTLETLRLDGNPVGAVPPTMDVALLTSKRLRIQGTQPPVRSFTPCLLMPACHYNSPKLDLDMVGIAVSDCYGVVTGLEPKLLRRSFNGEIEHD</sequence>